<feature type="non-terminal residue" evidence="2">
    <location>
        <position position="1"/>
    </location>
</feature>
<organism evidence="2 3">
    <name type="scientific">Candidatus Synechococcus spongiarum 142</name>
    <dbReference type="NCBI Taxonomy" id="1608213"/>
    <lineage>
        <taxon>Bacteria</taxon>
        <taxon>Bacillati</taxon>
        <taxon>Cyanobacteriota</taxon>
        <taxon>Cyanophyceae</taxon>
        <taxon>Synechococcales</taxon>
        <taxon>Synechococcaceae</taxon>
        <taxon>Synechococcus</taxon>
    </lineage>
</organism>
<reference evidence="2 3" key="1">
    <citation type="submission" date="2015-01" db="EMBL/GenBank/DDBJ databases">
        <title>Lifestyle Evolution in Cyanobacterial Symbionts of Sponges.</title>
        <authorList>
            <person name="Burgsdorf I."/>
            <person name="Slaby B.M."/>
            <person name="Handley K.M."/>
            <person name="Haber M."/>
            <person name="Blom J."/>
            <person name="Marshall C.W."/>
            <person name="Gilbert J.A."/>
            <person name="Hentschel U."/>
            <person name="Steindler L."/>
        </authorList>
    </citation>
    <scope>NUCLEOTIDE SEQUENCE [LARGE SCALE GENOMIC DNA]</scope>
    <source>
        <strain evidence="2">142</strain>
    </source>
</reference>
<dbReference type="Proteomes" id="UP000035054">
    <property type="component" value="Unassembled WGS sequence"/>
</dbReference>
<evidence type="ECO:0000256" key="1">
    <source>
        <dbReference type="SAM" id="MobiDB-lite"/>
    </source>
</evidence>
<protein>
    <submittedName>
        <fullName evidence="2">Uncharacterized protein</fullName>
    </submittedName>
</protein>
<dbReference type="AlphaFoldDB" id="A0A6N3X4U2"/>
<evidence type="ECO:0000313" key="3">
    <source>
        <dbReference type="Proteomes" id="UP000035054"/>
    </source>
</evidence>
<accession>A0A6N3X4U2</accession>
<dbReference type="EMBL" id="JXUO01000180">
    <property type="protein sequence ID" value="KKZ14208.1"/>
    <property type="molecule type" value="Genomic_DNA"/>
</dbReference>
<feature type="non-terminal residue" evidence="2">
    <location>
        <position position="88"/>
    </location>
</feature>
<name>A0A6N3X4U2_9SYNE</name>
<feature type="region of interest" description="Disordered" evidence="1">
    <location>
        <begin position="64"/>
        <end position="88"/>
    </location>
</feature>
<evidence type="ECO:0000313" key="2">
    <source>
        <dbReference type="EMBL" id="KKZ14208.1"/>
    </source>
</evidence>
<sequence length="88" mass="8599">TADGVAYNNLNNGTASVVFTGPNSGTTATAATITLTASADSTNESTPETVDIGFGTLAHTGLAGGADETDSLDEFSIEDGPGVTVSTS</sequence>
<proteinExistence type="predicted"/>
<feature type="compositionally biased region" description="Acidic residues" evidence="1">
    <location>
        <begin position="67"/>
        <end position="77"/>
    </location>
</feature>
<gene>
    <name evidence="2" type="ORF">TH68_05490</name>
</gene>
<comment type="caution">
    <text evidence="2">The sequence shown here is derived from an EMBL/GenBank/DDBJ whole genome shotgun (WGS) entry which is preliminary data.</text>
</comment>